<protein>
    <recommendedName>
        <fullName evidence="1">DUF6894 domain-containing protein</fullName>
    </recommendedName>
</protein>
<evidence type="ECO:0000313" key="2">
    <source>
        <dbReference type="EMBL" id="USI71605.1"/>
    </source>
</evidence>
<name>A0ABY4X3Z8_9SPHN</name>
<evidence type="ECO:0000313" key="3">
    <source>
        <dbReference type="Proteomes" id="UP001056937"/>
    </source>
</evidence>
<accession>A0ABY4X3Z8</accession>
<proteinExistence type="predicted"/>
<sequence>MRYYINVKTAAQVEDTIQIDGVDSQALRRETACFVGELLRDQPIQVWLDREWRIEVTDERGLILYVMQISAADTAATRDPRATL</sequence>
<dbReference type="Proteomes" id="UP001056937">
    <property type="component" value="Chromosome 1"/>
</dbReference>
<reference evidence="2" key="1">
    <citation type="journal article" date="2022" name="Toxins">
        <title>Genomic Analysis of Sphingopyxis sp. USTB-05 for Biodegrading Cyanobacterial Hepatotoxins.</title>
        <authorList>
            <person name="Liu C."/>
            <person name="Xu Q."/>
            <person name="Zhao Z."/>
            <person name="Zhang H."/>
            <person name="Liu X."/>
            <person name="Yin C."/>
            <person name="Liu Y."/>
            <person name="Yan H."/>
        </authorList>
    </citation>
    <scope>NUCLEOTIDE SEQUENCE</scope>
    <source>
        <strain evidence="2">NBD5</strain>
    </source>
</reference>
<dbReference type="RefSeq" id="WP_252165418.1">
    <property type="nucleotide sequence ID" value="NZ_CP084930.1"/>
</dbReference>
<keyword evidence="3" id="KW-1185">Reference proteome</keyword>
<feature type="domain" description="DUF6894" evidence="1">
    <location>
        <begin position="2"/>
        <end position="69"/>
    </location>
</feature>
<organism evidence="2 3">
    <name type="scientific">Sphingomonas morindae</name>
    <dbReference type="NCBI Taxonomy" id="1541170"/>
    <lineage>
        <taxon>Bacteria</taxon>
        <taxon>Pseudomonadati</taxon>
        <taxon>Pseudomonadota</taxon>
        <taxon>Alphaproteobacteria</taxon>
        <taxon>Sphingomonadales</taxon>
        <taxon>Sphingomonadaceae</taxon>
        <taxon>Sphingomonas</taxon>
    </lineage>
</organism>
<gene>
    <name evidence="2" type="ORF">LHA26_09675</name>
</gene>
<dbReference type="EMBL" id="CP084930">
    <property type="protein sequence ID" value="USI71605.1"/>
    <property type="molecule type" value="Genomic_DNA"/>
</dbReference>
<evidence type="ECO:0000259" key="1">
    <source>
        <dbReference type="Pfam" id="PF21834"/>
    </source>
</evidence>
<dbReference type="InterPro" id="IPR054189">
    <property type="entry name" value="DUF6894"/>
</dbReference>
<dbReference type="Pfam" id="PF21834">
    <property type="entry name" value="DUF6894"/>
    <property type="match status" value="1"/>
</dbReference>